<evidence type="ECO:0000313" key="2">
    <source>
        <dbReference type="Proteomes" id="UP000271868"/>
    </source>
</evidence>
<gene>
    <name evidence="1" type="ORF">EDC60_3120</name>
</gene>
<keyword evidence="2" id="KW-1185">Reference proteome</keyword>
<dbReference type="RefSeq" id="WP_123676642.1">
    <property type="nucleotide sequence ID" value="NZ_RJVL01000008.1"/>
</dbReference>
<dbReference type="AlphaFoldDB" id="A0AAX1WRV0"/>
<proteinExistence type="predicted"/>
<sequence length="133" mass="14347">MTGTVIHLRVPAALKARWVREIPQRVEAHMKKIVPISIPEGVSFADLHLARDPGTGDVSFDTAVIELIERESGLPHGFFMGQDEDALGELISTWYNRHIAAGGARDPVADDLIAEVGAEDAAGQPYSHTPGRA</sequence>
<reference evidence="1 2" key="1">
    <citation type="submission" date="2018-11" db="EMBL/GenBank/DDBJ databases">
        <title>Genomic Encyclopedia of Type Strains, Phase IV (KMG-IV): sequencing the most valuable type-strain genomes for metagenomic binning, comparative biology and taxonomic classification.</title>
        <authorList>
            <person name="Goeker M."/>
        </authorList>
    </citation>
    <scope>NUCLEOTIDE SEQUENCE [LARGE SCALE GENOMIC DNA]</scope>
    <source>
        <strain evidence="1 2">DSM 15985</strain>
    </source>
</reference>
<comment type="caution">
    <text evidence="1">The sequence shown here is derived from an EMBL/GenBank/DDBJ whole genome shotgun (WGS) entry which is preliminary data.</text>
</comment>
<name>A0AAX1WRV0_9BURK</name>
<dbReference type="Proteomes" id="UP000271868">
    <property type="component" value="Unassembled WGS sequence"/>
</dbReference>
<accession>A0AAX1WRV0</accession>
<protein>
    <recommendedName>
        <fullName evidence="3">Tail assembly chaperone</fullName>
    </recommendedName>
</protein>
<dbReference type="EMBL" id="RJVL01000008">
    <property type="protein sequence ID" value="ROR39625.1"/>
    <property type="molecule type" value="Genomic_DNA"/>
</dbReference>
<evidence type="ECO:0008006" key="3">
    <source>
        <dbReference type="Google" id="ProtNLM"/>
    </source>
</evidence>
<evidence type="ECO:0000313" key="1">
    <source>
        <dbReference type="EMBL" id="ROR39625.1"/>
    </source>
</evidence>
<organism evidence="1 2">
    <name type="scientific">Diaphorobacter nitroreducens</name>
    <dbReference type="NCBI Taxonomy" id="164759"/>
    <lineage>
        <taxon>Bacteria</taxon>
        <taxon>Pseudomonadati</taxon>
        <taxon>Pseudomonadota</taxon>
        <taxon>Betaproteobacteria</taxon>
        <taxon>Burkholderiales</taxon>
        <taxon>Comamonadaceae</taxon>
        <taxon>Diaphorobacter</taxon>
    </lineage>
</organism>